<keyword evidence="3" id="KW-1185">Reference proteome</keyword>
<dbReference type="PANTHER" id="PTHR39639:SF1">
    <property type="entry name" value="DUF262 DOMAIN-CONTAINING PROTEIN"/>
    <property type="match status" value="1"/>
</dbReference>
<dbReference type="PANTHER" id="PTHR39639">
    <property type="entry name" value="CHROMOSOME 16, WHOLE GENOME SHOTGUN SEQUENCE"/>
    <property type="match status" value="1"/>
</dbReference>
<proteinExistence type="predicted"/>
<dbReference type="Proteomes" id="UP000030428">
    <property type="component" value="Unassembled WGS sequence"/>
</dbReference>
<accession>A0A0A6P8U3</accession>
<dbReference type="Pfam" id="PF03235">
    <property type="entry name" value="GmrSD_N"/>
    <property type="match status" value="1"/>
</dbReference>
<evidence type="ECO:0000313" key="2">
    <source>
        <dbReference type="EMBL" id="KHD11124.1"/>
    </source>
</evidence>
<sequence>MHPKHAEIIEEIENSQKTGVELEILEDGEEDVPSIPWDPALIRVDAKAFSLRNILDMIDDGDLELAPDFQRRNVWTRGQKSRLIESVLLRIPLPAFYFSADEDGKMLVVDGLQRLSAIYDFVKCKPKDKRSYKLFKLEYLQDEVGGKYFQDMEGTRWARRLYSTQIIANIVDPQTPDKVKFDIFKRINTGGSPLNAQEIRHCMSKSRSQKFLKKLAALKAFNDATGDNLRDHIRMVDREVILRFCAFRLIDSIEKDYVHHNTMNAFLTEITRKIDSEVSSKVLTKLGKDFERAMNNALQLFGRHTFRKWPRGTDKIYPINRALFDTWGISLVDYEWQTIKPYKAAIVKAAREMMLNDNDFLSAISTSTSTASKIELRFFKVNEILKNAGLSRDEDGN</sequence>
<gene>
    <name evidence="2" type="ORF">PN36_01840</name>
</gene>
<reference evidence="2 3" key="1">
    <citation type="journal article" date="2016" name="Front. Microbiol.">
        <title>Single-Cell (Meta-)Genomics of a Dimorphic Candidatus Thiomargarita nelsonii Reveals Genomic Plasticity.</title>
        <authorList>
            <person name="Flood B.E."/>
            <person name="Fliss P."/>
            <person name="Jones D.S."/>
            <person name="Dick G.J."/>
            <person name="Jain S."/>
            <person name="Kaster A.K."/>
            <person name="Winkel M."/>
            <person name="Mussmann M."/>
            <person name="Bailey J."/>
        </authorList>
    </citation>
    <scope>NUCLEOTIDE SEQUENCE [LARGE SCALE GENOMIC DNA]</scope>
    <source>
        <strain evidence="2">Hydrate Ridge</strain>
    </source>
</reference>
<feature type="domain" description="GmrSD restriction endonucleases N-terminal" evidence="1">
    <location>
        <begin position="54"/>
        <end position="201"/>
    </location>
</feature>
<evidence type="ECO:0000259" key="1">
    <source>
        <dbReference type="Pfam" id="PF03235"/>
    </source>
</evidence>
<dbReference type="EMBL" id="JSZA02000004">
    <property type="protein sequence ID" value="KHD11124.1"/>
    <property type="molecule type" value="Genomic_DNA"/>
</dbReference>
<name>A0A0A6P8U3_9GAMM</name>
<protein>
    <recommendedName>
        <fullName evidence="1">GmrSD restriction endonucleases N-terminal domain-containing protein</fullName>
    </recommendedName>
</protein>
<evidence type="ECO:0000313" key="3">
    <source>
        <dbReference type="Proteomes" id="UP000030428"/>
    </source>
</evidence>
<dbReference type="AlphaFoldDB" id="A0A0A6P8U3"/>
<organism evidence="2 3">
    <name type="scientific">Candidatus Thiomargarita nelsonii</name>
    <dbReference type="NCBI Taxonomy" id="1003181"/>
    <lineage>
        <taxon>Bacteria</taxon>
        <taxon>Pseudomonadati</taxon>
        <taxon>Pseudomonadota</taxon>
        <taxon>Gammaproteobacteria</taxon>
        <taxon>Thiotrichales</taxon>
        <taxon>Thiotrichaceae</taxon>
        <taxon>Thiomargarita</taxon>
    </lineage>
</organism>
<comment type="caution">
    <text evidence="2">The sequence shown here is derived from an EMBL/GenBank/DDBJ whole genome shotgun (WGS) entry which is preliminary data.</text>
</comment>
<dbReference type="InterPro" id="IPR004919">
    <property type="entry name" value="GmrSD_N"/>
</dbReference>